<comment type="caution">
    <text evidence="1">The sequence shown here is derived from an EMBL/GenBank/DDBJ whole genome shotgun (WGS) entry which is preliminary data.</text>
</comment>
<dbReference type="EMBL" id="LCJB01000006">
    <property type="protein sequence ID" value="KKT71870.1"/>
    <property type="molecule type" value="Genomic_DNA"/>
</dbReference>
<proteinExistence type="predicted"/>
<organism evidence="1 2">
    <name type="scientific">Candidatus Uhrbacteria bacterium GW2011_GWF2_44_350</name>
    <dbReference type="NCBI Taxonomy" id="1619000"/>
    <lineage>
        <taxon>Bacteria</taxon>
        <taxon>Candidatus Uhriibacteriota</taxon>
    </lineage>
</organism>
<evidence type="ECO:0008006" key="3">
    <source>
        <dbReference type="Google" id="ProtNLM"/>
    </source>
</evidence>
<evidence type="ECO:0000313" key="2">
    <source>
        <dbReference type="Proteomes" id="UP000034154"/>
    </source>
</evidence>
<protein>
    <recommendedName>
        <fullName evidence="3">HD domain-containing protein</fullName>
    </recommendedName>
</protein>
<dbReference type="SUPFAM" id="SSF81891">
    <property type="entry name" value="Poly A polymerase C-terminal region-like"/>
    <property type="match status" value="1"/>
</dbReference>
<evidence type="ECO:0000313" key="1">
    <source>
        <dbReference type="EMBL" id="KKT71870.1"/>
    </source>
</evidence>
<sequence>MWREWSTHARGESEFLEEVLQRVKDSELWREQAESFLQPFKKLKSFKSLFNCPQSSDRHAEGAWVGDHLDLMSRVLFAVVGDDLHLGDIEEFRRLKGFAGELDEVEEILKEKVASLELFILAHDLGKPRTVYFQARAGSGGVSQCFHNSLDQAWNLKNEEQIKTTEDYNKEYKKFSSTMVGATPEEIQDAFFSAYQIVISYPGYAQQIARPELREVLTKESKKRRLTPEDTEDVFHLILLHEKILHDFSVGVNLSVYNHLVSYAIKYGRDPDDFLDLLLAAVFLEVCALPCRSAHGIFYDLSPFTNFLLSEHESVPGKRFDRIKLRQEKQLKIERQRLREAGLDGNDLLVLLDLKPGPEFGEMLKQIHEYAKGQGVLPELSEKVKKELFGRVEKFRNPPVVKL</sequence>
<reference evidence="1 2" key="1">
    <citation type="journal article" date="2015" name="Nature">
        <title>rRNA introns, odd ribosomes, and small enigmatic genomes across a large radiation of phyla.</title>
        <authorList>
            <person name="Brown C.T."/>
            <person name="Hug L.A."/>
            <person name="Thomas B.C."/>
            <person name="Sharon I."/>
            <person name="Castelle C.J."/>
            <person name="Singh A."/>
            <person name="Wilkins M.J."/>
            <person name="Williams K.H."/>
            <person name="Banfield J.F."/>
        </authorList>
    </citation>
    <scope>NUCLEOTIDE SEQUENCE [LARGE SCALE GENOMIC DNA]</scope>
</reference>
<name>A0A0G1JKI6_9BACT</name>
<dbReference type="PATRIC" id="fig|1619000.3.peg.139"/>
<dbReference type="AlphaFoldDB" id="A0A0G1JKI6"/>
<accession>A0A0G1JKI6</accession>
<gene>
    <name evidence="1" type="ORF">UW63_C0006G0011</name>
</gene>
<dbReference type="Proteomes" id="UP000034154">
    <property type="component" value="Unassembled WGS sequence"/>
</dbReference>